<protein>
    <submittedName>
        <fullName evidence="2">Uncharacterized protein</fullName>
    </submittedName>
</protein>
<dbReference type="RefSeq" id="WP_322442289.1">
    <property type="nucleotide sequence ID" value="NZ_JAXOTQ010000033.1"/>
</dbReference>
<reference evidence="2 3" key="1">
    <citation type="submission" date="2023-12" db="EMBL/GenBank/DDBJ databases">
        <title>Micromonospora sp. nov., isolated from Atacama Desert.</title>
        <authorList>
            <person name="Carro L."/>
            <person name="Golinska P."/>
            <person name="Klenk H.-P."/>
            <person name="Goodfellow M."/>
        </authorList>
    </citation>
    <scope>NUCLEOTIDE SEQUENCE [LARGE SCALE GENOMIC DNA]</scope>
    <source>
        <strain evidence="2 3">4G53</strain>
    </source>
</reference>
<feature type="transmembrane region" description="Helical" evidence="1">
    <location>
        <begin position="12"/>
        <end position="29"/>
    </location>
</feature>
<keyword evidence="1" id="KW-0812">Transmembrane</keyword>
<comment type="caution">
    <text evidence="2">The sequence shown here is derived from an EMBL/GenBank/DDBJ whole genome shotgun (WGS) entry which is preliminary data.</text>
</comment>
<dbReference type="EMBL" id="JAXOTQ010000033">
    <property type="protein sequence ID" value="MDZ5492544.1"/>
    <property type="molecule type" value="Genomic_DNA"/>
</dbReference>
<dbReference type="Proteomes" id="UP001290101">
    <property type="component" value="Unassembled WGS sequence"/>
</dbReference>
<name>A0ABU5JJL8_9ACTN</name>
<gene>
    <name evidence="2" type="ORF">U2F25_24245</name>
</gene>
<proteinExistence type="predicted"/>
<evidence type="ECO:0000313" key="2">
    <source>
        <dbReference type="EMBL" id="MDZ5492544.1"/>
    </source>
</evidence>
<keyword evidence="1" id="KW-1133">Transmembrane helix</keyword>
<keyword evidence="3" id="KW-1185">Reference proteome</keyword>
<accession>A0ABU5JJL8</accession>
<keyword evidence="1" id="KW-0472">Membrane</keyword>
<evidence type="ECO:0000256" key="1">
    <source>
        <dbReference type="SAM" id="Phobius"/>
    </source>
</evidence>
<sequence>MDARTDDRWRGGLLAGLALAAVVAGAWWWRQAAPAIGPVSAAVSSAAPSPATAGLLRVVVDAEDGHLVEGPVADPDQPLVFHRESGAAGAPERSETIWADRSHLSQGGPPLVRQTGAEMGGRYLLVAGCVGSGPVTIQVAGADGAPEERADCGGPPVLLRLTAVGGTLEVRFTADDGPADLDAHLSVLS</sequence>
<organism evidence="2 3">
    <name type="scientific">Micromonospora sicca</name>
    <dbReference type="NCBI Taxonomy" id="2202420"/>
    <lineage>
        <taxon>Bacteria</taxon>
        <taxon>Bacillati</taxon>
        <taxon>Actinomycetota</taxon>
        <taxon>Actinomycetes</taxon>
        <taxon>Micromonosporales</taxon>
        <taxon>Micromonosporaceae</taxon>
        <taxon>Micromonospora</taxon>
    </lineage>
</organism>
<evidence type="ECO:0000313" key="3">
    <source>
        <dbReference type="Proteomes" id="UP001290101"/>
    </source>
</evidence>